<name>A0A2M7QHP6_9BACT</name>
<dbReference type="InterPro" id="IPR036380">
    <property type="entry name" value="Isochorismatase-like_sf"/>
</dbReference>
<dbReference type="GO" id="GO:0016787">
    <property type="term" value="F:hydrolase activity"/>
    <property type="evidence" value="ECO:0007669"/>
    <property type="project" value="UniProtKB-KW"/>
</dbReference>
<dbReference type="EMBL" id="PFLI01000138">
    <property type="protein sequence ID" value="PIY71822.1"/>
    <property type="molecule type" value="Genomic_DNA"/>
</dbReference>
<sequence>MSKNALIVIDVQNYFVNEHTKSIPEKIAQFIDKNKFDFLLFTKFVNREGSNYFKLLNWKKCLGSPDTDIHPALEKFVNESNLFEKASYSIFKSNEFANFIKRNQITKLWLCGIDIDACVLASAFDAFDLNYEVEVLTDLSLSHSGEQLDNAALEIIKKNLAKKEFAARVKIQ</sequence>
<dbReference type="SUPFAM" id="SSF52499">
    <property type="entry name" value="Isochorismatase-like hydrolases"/>
    <property type="match status" value="1"/>
</dbReference>
<dbReference type="InterPro" id="IPR050272">
    <property type="entry name" value="Isochorismatase-like_hydrls"/>
</dbReference>
<dbReference type="Pfam" id="PF00857">
    <property type="entry name" value="Isochorismatase"/>
    <property type="match status" value="1"/>
</dbReference>
<keyword evidence="1 3" id="KW-0378">Hydrolase</keyword>
<proteinExistence type="predicted"/>
<organism evidence="3 4">
    <name type="scientific">Candidatus Roizmanbacteria bacterium CG_4_10_14_0_8_um_filter_33_9</name>
    <dbReference type="NCBI Taxonomy" id="1974826"/>
    <lineage>
        <taxon>Bacteria</taxon>
        <taxon>Candidatus Roizmaniibacteriota</taxon>
    </lineage>
</organism>
<evidence type="ECO:0000313" key="3">
    <source>
        <dbReference type="EMBL" id="PIY71822.1"/>
    </source>
</evidence>
<dbReference type="PANTHER" id="PTHR43540:SF6">
    <property type="entry name" value="ISOCHORISMATASE-LIKE DOMAIN-CONTAINING PROTEIN"/>
    <property type="match status" value="1"/>
</dbReference>
<accession>A0A2M7QHP6</accession>
<dbReference type="AlphaFoldDB" id="A0A2M7QHP6"/>
<dbReference type="CDD" id="cd00431">
    <property type="entry name" value="cysteine_hydrolases"/>
    <property type="match status" value="1"/>
</dbReference>
<feature type="domain" description="Isochorismatase-like" evidence="2">
    <location>
        <begin position="5"/>
        <end position="161"/>
    </location>
</feature>
<dbReference type="Gene3D" id="3.40.50.850">
    <property type="entry name" value="Isochorismatase-like"/>
    <property type="match status" value="1"/>
</dbReference>
<dbReference type="InterPro" id="IPR000868">
    <property type="entry name" value="Isochorismatase-like_dom"/>
</dbReference>
<gene>
    <name evidence="3" type="ORF">COY87_04115</name>
</gene>
<dbReference type="Proteomes" id="UP000229401">
    <property type="component" value="Unassembled WGS sequence"/>
</dbReference>
<evidence type="ECO:0000313" key="4">
    <source>
        <dbReference type="Proteomes" id="UP000229401"/>
    </source>
</evidence>
<evidence type="ECO:0000256" key="1">
    <source>
        <dbReference type="ARBA" id="ARBA00022801"/>
    </source>
</evidence>
<evidence type="ECO:0000259" key="2">
    <source>
        <dbReference type="Pfam" id="PF00857"/>
    </source>
</evidence>
<reference evidence="4" key="1">
    <citation type="submission" date="2017-09" db="EMBL/GenBank/DDBJ databases">
        <title>Depth-based differentiation of microbial function through sediment-hosted aquifers and enrichment of novel symbionts in the deep terrestrial subsurface.</title>
        <authorList>
            <person name="Probst A.J."/>
            <person name="Ladd B."/>
            <person name="Jarett J.K."/>
            <person name="Geller-Mcgrath D.E."/>
            <person name="Sieber C.M.K."/>
            <person name="Emerson J.B."/>
            <person name="Anantharaman K."/>
            <person name="Thomas B.C."/>
            <person name="Malmstrom R."/>
            <person name="Stieglmeier M."/>
            <person name="Klingl A."/>
            <person name="Woyke T."/>
            <person name="Ryan C.M."/>
            <person name="Banfield J.F."/>
        </authorList>
    </citation>
    <scope>NUCLEOTIDE SEQUENCE [LARGE SCALE GENOMIC DNA]</scope>
</reference>
<comment type="caution">
    <text evidence="3">The sequence shown here is derived from an EMBL/GenBank/DDBJ whole genome shotgun (WGS) entry which is preliminary data.</text>
</comment>
<dbReference type="PANTHER" id="PTHR43540">
    <property type="entry name" value="PEROXYUREIDOACRYLATE/UREIDOACRYLATE AMIDOHYDROLASE-RELATED"/>
    <property type="match status" value="1"/>
</dbReference>
<protein>
    <submittedName>
        <fullName evidence="3">Cysteine hydrolase</fullName>
    </submittedName>
</protein>